<evidence type="ECO:0000313" key="2">
    <source>
        <dbReference type="EMBL" id="CAE0374783.1"/>
    </source>
</evidence>
<accession>A0A7S3K6S9</accession>
<sequence length="320" mass="37492">MYVLYVLIPMIQCREECSKRWEEKWSRKYPGRSWGIDSNCLKTKRRKIAYHGREEWIHMKSGKGIEIGACDMPIQFEHLEMDYLDKSKEDVVLCFGSKNKRVTIVDDASTLGSIPSNSYDLVVAAHVLEHQDNVIQTLLAWLRVSRSLVYFIVPDICEMRSGDQYRLITKPTHFFEEFFQNNSKQNYQQHLQEAAIGAAYFNFSGHALPFAIDGCLDAQPKLLDNIVQNNLARYPLAAHLHTFTFFSLHQLLHRLQQFSPTFDILRIDIVQGDNIFLHDEIRVLLRKKFLFHHHSSAKLRDFFLKKTQHLHTVERKTPRS</sequence>
<evidence type="ECO:0000259" key="1">
    <source>
        <dbReference type="Pfam" id="PF08241"/>
    </source>
</evidence>
<reference evidence="2" key="1">
    <citation type="submission" date="2021-01" db="EMBL/GenBank/DDBJ databases">
        <authorList>
            <person name="Corre E."/>
            <person name="Pelletier E."/>
            <person name="Niang G."/>
            <person name="Scheremetjew M."/>
            <person name="Finn R."/>
            <person name="Kale V."/>
            <person name="Holt S."/>
            <person name="Cochrane G."/>
            <person name="Meng A."/>
            <person name="Brown T."/>
            <person name="Cohen L."/>
        </authorList>
    </citation>
    <scope>NUCLEOTIDE SEQUENCE</scope>
    <source>
        <strain evidence="2">CCMP1510</strain>
    </source>
</reference>
<dbReference type="Pfam" id="PF08241">
    <property type="entry name" value="Methyltransf_11"/>
    <property type="match status" value="1"/>
</dbReference>
<dbReference type="AlphaFoldDB" id="A0A7S3K6S9"/>
<dbReference type="GO" id="GO:0008757">
    <property type="term" value="F:S-adenosylmethionine-dependent methyltransferase activity"/>
    <property type="evidence" value="ECO:0007669"/>
    <property type="project" value="InterPro"/>
</dbReference>
<gene>
    <name evidence="2" type="ORF">ALAG00032_LOCUS15587</name>
</gene>
<name>A0A7S3K6S9_9STRA</name>
<dbReference type="SUPFAM" id="SSF53335">
    <property type="entry name" value="S-adenosyl-L-methionine-dependent methyltransferases"/>
    <property type="match status" value="1"/>
</dbReference>
<dbReference type="EMBL" id="HBIJ01023565">
    <property type="protein sequence ID" value="CAE0374783.1"/>
    <property type="molecule type" value="Transcribed_RNA"/>
</dbReference>
<dbReference type="InterPro" id="IPR013216">
    <property type="entry name" value="Methyltransf_11"/>
</dbReference>
<feature type="domain" description="Methyltransferase type 11" evidence="1">
    <location>
        <begin position="100"/>
        <end position="150"/>
    </location>
</feature>
<protein>
    <recommendedName>
        <fullName evidence="1">Methyltransferase type 11 domain-containing protein</fullName>
    </recommendedName>
</protein>
<dbReference type="Gene3D" id="3.40.50.150">
    <property type="entry name" value="Vaccinia Virus protein VP39"/>
    <property type="match status" value="1"/>
</dbReference>
<organism evidence="2">
    <name type="scientific">Aureoumbra lagunensis</name>
    <dbReference type="NCBI Taxonomy" id="44058"/>
    <lineage>
        <taxon>Eukaryota</taxon>
        <taxon>Sar</taxon>
        <taxon>Stramenopiles</taxon>
        <taxon>Ochrophyta</taxon>
        <taxon>Pelagophyceae</taxon>
        <taxon>Pelagomonadales</taxon>
        <taxon>Aureoumbra</taxon>
    </lineage>
</organism>
<proteinExistence type="predicted"/>
<dbReference type="InterPro" id="IPR029063">
    <property type="entry name" value="SAM-dependent_MTases_sf"/>
</dbReference>